<gene>
    <name evidence="1" type="ORF">EZS27_023205</name>
</gene>
<organism evidence="1">
    <name type="scientific">termite gut metagenome</name>
    <dbReference type="NCBI Taxonomy" id="433724"/>
    <lineage>
        <taxon>unclassified sequences</taxon>
        <taxon>metagenomes</taxon>
        <taxon>organismal metagenomes</taxon>
    </lineage>
</organism>
<evidence type="ECO:0000313" key="1">
    <source>
        <dbReference type="EMBL" id="KAA6327838.1"/>
    </source>
</evidence>
<protein>
    <submittedName>
        <fullName evidence="1">Uncharacterized protein</fullName>
    </submittedName>
</protein>
<reference evidence="1" key="1">
    <citation type="submission" date="2019-03" db="EMBL/GenBank/DDBJ databases">
        <title>Single cell metagenomics reveals metabolic interactions within the superorganism composed of flagellate Streblomastix strix and complex community of Bacteroidetes bacteria on its surface.</title>
        <authorList>
            <person name="Treitli S.C."/>
            <person name="Kolisko M."/>
            <person name="Husnik F."/>
            <person name="Keeling P."/>
            <person name="Hampl V."/>
        </authorList>
    </citation>
    <scope>NUCLEOTIDE SEQUENCE</scope>
    <source>
        <strain evidence="1">STM</strain>
    </source>
</reference>
<dbReference type="AlphaFoldDB" id="A0A5J4R2R3"/>
<proteinExistence type="predicted"/>
<name>A0A5J4R2R3_9ZZZZ</name>
<sequence>MFVKIFITNNIMLIYNTTKVVGFPTLMEVVE</sequence>
<accession>A0A5J4R2R3</accession>
<dbReference type="EMBL" id="SNRY01001921">
    <property type="protein sequence ID" value="KAA6327838.1"/>
    <property type="molecule type" value="Genomic_DNA"/>
</dbReference>
<comment type="caution">
    <text evidence="1">The sequence shown here is derived from an EMBL/GenBank/DDBJ whole genome shotgun (WGS) entry which is preliminary data.</text>
</comment>